<evidence type="ECO:0000313" key="1">
    <source>
        <dbReference type="EMBL" id="VAW56965.1"/>
    </source>
</evidence>
<reference evidence="1" key="1">
    <citation type="submission" date="2018-06" db="EMBL/GenBank/DDBJ databases">
        <authorList>
            <person name="Zhirakovskaya E."/>
        </authorList>
    </citation>
    <scope>NUCLEOTIDE SEQUENCE</scope>
</reference>
<organism evidence="1">
    <name type="scientific">hydrothermal vent metagenome</name>
    <dbReference type="NCBI Taxonomy" id="652676"/>
    <lineage>
        <taxon>unclassified sequences</taxon>
        <taxon>metagenomes</taxon>
        <taxon>ecological metagenomes</taxon>
    </lineage>
</organism>
<protein>
    <submittedName>
        <fullName evidence="1">Uncharacterized protein</fullName>
    </submittedName>
</protein>
<dbReference type="AlphaFoldDB" id="A0A3B0WM36"/>
<proteinExistence type="predicted"/>
<dbReference type="EMBL" id="UOFF01000311">
    <property type="protein sequence ID" value="VAW56965.1"/>
    <property type="molecule type" value="Genomic_DNA"/>
</dbReference>
<accession>A0A3B0WM36</accession>
<gene>
    <name evidence="1" type="ORF">MNBD_GAMMA07-2573</name>
</gene>
<sequence>MINSHQNLPEIVFSSANTVESKRISRLKSAGRLIKIAPKIYTSNLKSSPESVIRHHWHKIISHLFPGAILSHRTALNHGDIIDNTIFLTYRYAKKINLPGLTVRLLKGDMEVGHEAQLPDINLLVSSTPRYLLENLSLSRSKKTISKSAGFEVISKQVELLVSRKKDIMIKILLDEAKDAATKMRLIPEYEQLKLIVKAAYQQRRKIMLNQWAGEIPANRKSIDKLVDIDSFEFNVNRFWSSPKFLPLGNVIGVVLNAPTHDDLAILCDRFGVKVVKYVLSILKKDNALQLEQVHFTHQFLSGYKHAKAA</sequence>
<name>A0A3B0WM36_9ZZZZ</name>